<dbReference type="ExpressionAtlas" id="A0A1W0W3Z1">
    <property type="expression patterns" value="baseline and differential"/>
</dbReference>
<name>A0A1W0W3Z1_SORBI</name>
<dbReference type="AlphaFoldDB" id="A0A1W0W3Z1"/>
<accession>A0A1W0W3Z1</accession>
<proteinExistence type="predicted"/>
<evidence type="ECO:0000313" key="2">
    <source>
        <dbReference type="Proteomes" id="UP000000768"/>
    </source>
</evidence>
<gene>
    <name evidence="1" type="ORF">SORBI_3002G145101</name>
</gene>
<dbReference type="EMBL" id="CM000761">
    <property type="protein sequence ID" value="OQU89092.1"/>
    <property type="molecule type" value="Genomic_DNA"/>
</dbReference>
<evidence type="ECO:0000313" key="1">
    <source>
        <dbReference type="EMBL" id="OQU89092.1"/>
    </source>
</evidence>
<reference evidence="2" key="2">
    <citation type="journal article" date="2018" name="Plant J.">
        <title>The Sorghum bicolor reference genome: improved assembly, gene annotations, a transcriptome atlas, and signatures of genome organization.</title>
        <authorList>
            <person name="McCormick R.F."/>
            <person name="Truong S.K."/>
            <person name="Sreedasyam A."/>
            <person name="Jenkins J."/>
            <person name="Shu S."/>
            <person name="Sims D."/>
            <person name="Kennedy M."/>
            <person name="Amirebrahimi M."/>
            <person name="Weers B.D."/>
            <person name="McKinley B."/>
            <person name="Mattison A."/>
            <person name="Morishige D.T."/>
            <person name="Grimwood J."/>
            <person name="Schmutz J."/>
            <person name="Mullet J.E."/>
        </authorList>
    </citation>
    <scope>NUCLEOTIDE SEQUENCE [LARGE SCALE GENOMIC DNA]</scope>
    <source>
        <strain evidence="2">cv. BTx623</strain>
    </source>
</reference>
<dbReference type="Proteomes" id="UP000000768">
    <property type="component" value="Chromosome 2"/>
</dbReference>
<keyword evidence="2" id="KW-1185">Reference proteome</keyword>
<dbReference type="Gramene" id="OQU89092">
    <property type="protein sequence ID" value="OQU89092"/>
    <property type="gene ID" value="SORBI_3002G145101"/>
</dbReference>
<protein>
    <submittedName>
        <fullName evidence="1">Uncharacterized protein</fullName>
    </submittedName>
</protein>
<dbReference type="InParanoid" id="A0A1W0W3Z1"/>
<organism evidence="1 2">
    <name type="scientific">Sorghum bicolor</name>
    <name type="common">Sorghum</name>
    <name type="synonym">Sorghum vulgare</name>
    <dbReference type="NCBI Taxonomy" id="4558"/>
    <lineage>
        <taxon>Eukaryota</taxon>
        <taxon>Viridiplantae</taxon>
        <taxon>Streptophyta</taxon>
        <taxon>Embryophyta</taxon>
        <taxon>Tracheophyta</taxon>
        <taxon>Spermatophyta</taxon>
        <taxon>Magnoliopsida</taxon>
        <taxon>Liliopsida</taxon>
        <taxon>Poales</taxon>
        <taxon>Poaceae</taxon>
        <taxon>PACMAD clade</taxon>
        <taxon>Panicoideae</taxon>
        <taxon>Andropogonodae</taxon>
        <taxon>Andropogoneae</taxon>
        <taxon>Sorghinae</taxon>
        <taxon>Sorghum</taxon>
    </lineage>
</organism>
<reference evidence="1 2" key="1">
    <citation type="journal article" date="2009" name="Nature">
        <title>The Sorghum bicolor genome and the diversification of grasses.</title>
        <authorList>
            <person name="Paterson A.H."/>
            <person name="Bowers J.E."/>
            <person name="Bruggmann R."/>
            <person name="Dubchak I."/>
            <person name="Grimwood J."/>
            <person name="Gundlach H."/>
            <person name="Haberer G."/>
            <person name="Hellsten U."/>
            <person name="Mitros T."/>
            <person name="Poliakov A."/>
            <person name="Schmutz J."/>
            <person name="Spannagl M."/>
            <person name="Tang H."/>
            <person name="Wang X."/>
            <person name="Wicker T."/>
            <person name="Bharti A.K."/>
            <person name="Chapman J."/>
            <person name="Feltus F.A."/>
            <person name="Gowik U."/>
            <person name="Grigoriev I.V."/>
            <person name="Lyons E."/>
            <person name="Maher C.A."/>
            <person name="Martis M."/>
            <person name="Narechania A."/>
            <person name="Otillar R.P."/>
            <person name="Penning B.W."/>
            <person name="Salamov A.A."/>
            <person name="Wang Y."/>
            <person name="Zhang L."/>
            <person name="Carpita N.C."/>
            <person name="Freeling M."/>
            <person name="Gingle A.R."/>
            <person name="Hash C.T."/>
            <person name="Keller B."/>
            <person name="Klein P."/>
            <person name="Kresovich S."/>
            <person name="McCann M.C."/>
            <person name="Ming R."/>
            <person name="Peterson D.G."/>
            <person name="Mehboob-ur-Rahman"/>
            <person name="Ware D."/>
            <person name="Westhoff P."/>
            <person name="Mayer K.F."/>
            <person name="Messing J."/>
            <person name="Rokhsar D.S."/>
        </authorList>
    </citation>
    <scope>NUCLEOTIDE SEQUENCE [LARGE SCALE GENOMIC DNA]</scope>
    <source>
        <strain evidence="2">cv. BTx623</strain>
    </source>
</reference>
<sequence>MHTHTSPHPLSRFLRSPNTVADEATTPFPLHIWRRAGRDAVATALQFTGDGLRLRLLLAHPSASLSLSSPALPLVTIYQRRSFSASQIPEPNPPGIRSPLRADRRRILRPVQLPRRYLCCSLHALDLVCCKLQFEVLEYDLPCAAAVLTVSDLEHELLYFSSPIGQNLNMAPVIYFSVLNLFQNMFSDHCTFVMKILKTCLLTTTLL</sequence>